<dbReference type="InterPro" id="IPR006121">
    <property type="entry name" value="HMA_dom"/>
</dbReference>
<evidence type="ECO:0000313" key="2">
    <source>
        <dbReference type="EMBL" id="SUZ89813.1"/>
    </source>
</evidence>
<dbReference type="SUPFAM" id="SSF55008">
    <property type="entry name" value="HMA, heavy metal-associated domain"/>
    <property type="match status" value="1"/>
</dbReference>
<protein>
    <recommendedName>
        <fullName evidence="1">HMA domain-containing protein</fullName>
    </recommendedName>
</protein>
<sequence length="129" mass="14384">MQPISKYIIFFMMFSGLAFGQSVNINGQKVDVGQEDLVFQVKGLVCSFCAHGLQKGLSKLKFVDKKKYTKGIHTDINHQYVVVGLKKGEEINVDDAIDVITDAGYEVSKFYTNPSGSELKVTERKKDAK</sequence>
<dbReference type="AlphaFoldDB" id="A0A381RLA7"/>
<accession>A0A381RLA7</accession>
<feature type="domain" description="HMA" evidence="1">
    <location>
        <begin position="35"/>
        <end position="108"/>
    </location>
</feature>
<proteinExistence type="predicted"/>
<name>A0A381RLA7_9ZZZZ</name>
<gene>
    <name evidence="2" type="ORF">METZ01_LOCUS42667</name>
</gene>
<evidence type="ECO:0000259" key="1">
    <source>
        <dbReference type="PROSITE" id="PS50846"/>
    </source>
</evidence>
<dbReference type="EMBL" id="UINC01001842">
    <property type="protein sequence ID" value="SUZ89813.1"/>
    <property type="molecule type" value="Genomic_DNA"/>
</dbReference>
<dbReference type="Gene3D" id="3.30.70.100">
    <property type="match status" value="1"/>
</dbReference>
<dbReference type="InterPro" id="IPR036163">
    <property type="entry name" value="HMA_dom_sf"/>
</dbReference>
<organism evidence="2">
    <name type="scientific">marine metagenome</name>
    <dbReference type="NCBI Taxonomy" id="408172"/>
    <lineage>
        <taxon>unclassified sequences</taxon>
        <taxon>metagenomes</taxon>
        <taxon>ecological metagenomes</taxon>
    </lineage>
</organism>
<dbReference type="GO" id="GO:0046872">
    <property type="term" value="F:metal ion binding"/>
    <property type="evidence" value="ECO:0007669"/>
    <property type="project" value="InterPro"/>
</dbReference>
<reference evidence="2" key="1">
    <citation type="submission" date="2018-05" db="EMBL/GenBank/DDBJ databases">
        <authorList>
            <person name="Lanie J.A."/>
            <person name="Ng W.-L."/>
            <person name="Kazmierczak K.M."/>
            <person name="Andrzejewski T.M."/>
            <person name="Davidsen T.M."/>
            <person name="Wayne K.J."/>
            <person name="Tettelin H."/>
            <person name="Glass J.I."/>
            <person name="Rusch D."/>
            <person name="Podicherti R."/>
            <person name="Tsui H.-C.T."/>
            <person name="Winkler M.E."/>
        </authorList>
    </citation>
    <scope>NUCLEOTIDE SEQUENCE</scope>
</reference>
<dbReference type="PROSITE" id="PS50846">
    <property type="entry name" value="HMA_2"/>
    <property type="match status" value="1"/>
</dbReference>